<feature type="transmembrane region" description="Helical" evidence="1">
    <location>
        <begin position="21"/>
        <end position="45"/>
    </location>
</feature>
<organism evidence="2 3">
    <name type="scientific">Rhodopseudomonas rhenobacensis</name>
    <dbReference type="NCBI Taxonomy" id="87461"/>
    <lineage>
        <taxon>Bacteria</taxon>
        <taxon>Pseudomonadati</taxon>
        <taxon>Pseudomonadota</taxon>
        <taxon>Alphaproteobacteria</taxon>
        <taxon>Hyphomicrobiales</taxon>
        <taxon>Nitrobacteraceae</taxon>
        <taxon>Rhodopseudomonas</taxon>
    </lineage>
</organism>
<keyword evidence="1" id="KW-0472">Membrane</keyword>
<evidence type="ECO:0000256" key="1">
    <source>
        <dbReference type="SAM" id="Phobius"/>
    </source>
</evidence>
<evidence type="ECO:0000313" key="3">
    <source>
        <dbReference type="Proteomes" id="UP000542353"/>
    </source>
</evidence>
<comment type="caution">
    <text evidence="2">The sequence shown here is derived from an EMBL/GenBank/DDBJ whole genome shotgun (WGS) entry which is preliminary data.</text>
</comment>
<dbReference type="RefSeq" id="WP_210313389.1">
    <property type="nucleotide sequence ID" value="NZ_JACHIH010000008.1"/>
</dbReference>
<keyword evidence="1" id="KW-0812">Transmembrane</keyword>
<sequence>MQRSPGTAGFKSPRALSPSRLTHAVVAALAFSSLSLCLIVAITVLSTGITMAQPL</sequence>
<accession>A0A7W7Z3P6</accession>
<keyword evidence="3" id="KW-1185">Reference proteome</keyword>
<keyword evidence="1" id="KW-1133">Transmembrane helix</keyword>
<dbReference type="Proteomes" id="UP000542353">
    <property type="component" value="Unassembled WGS sequence"/>
</dbReference>
<gene>
    <name evidence="2" type="ORF">HNR60_001834</name>
</gene>
<dbReference type="AlphaFoldDB" id="A0A7W7Z3P6"/>
<evidence type="ECO:0000313" key="2">
    <source>
        <dbReference type="EMBL" id="MBB5047082.1"/>
    </source>
</evidence>
<dbReference type="EMBL" id="JACHIH010000008">
    <property type="protein sequence ID" value="MBB5047082.1"/>
    <property type="molecule type" value="Genomic_DNA"/>
</dbReference>
<reference evidence="2 3" key="1">
    <citation type="submission" date="2020-08" db="EMBL/GenBank/DDBJ databases">
        <title>Genomic Encyclopedia of Type Strains, Phase IV (KMG-IV): sequencing the most valuable type-strain genomes for metagenomic binning, comparative biology and taxonomic classification.</title>
        <authorList>
            <person name="Goeker M."/>
        </authorList>
    </citation>
    <scope>NUCLEOTIDE SEQUENCE [LARGE SCALE GENOMIC DNA]</scope>
    <source>
        <strain evidence="2 3">DSM 12706</strain>
    </source>
</reference>
<protein>
    <submittedName>
        <fullName evidence="2">Uncharacterized protein</fullName>
    </submittedName>
</protein>
<proteinExistence type="predicted"/>
<name>A0A7W7Z3P6_9BRAD</name>